<accession>A0A327X9K4</accession>
<dbReference type="AlphaFoldDB" id="A0A327X9K4"/>
<reference evidence="2 3" key="1">
    <citation type="submission" date="2018-06" db="EMBL/GenBank/DDBJ databases">
        <title>Genomic Encyclopedia of Archaeal and Bacterial Type Strains, Phase II (KMG-II): from individual species to whole genera.</title>
        <authorList>
            <person name="Goeker M."/>
        </authorList>
    </citation>
    <scope>NUCLEOTIDE SEQUENCE [LARGE SCALE GENOMIC DNA]</scope>
    <source>
        <strain evidence="2 3">DSM 21851</strain>
    </source>
</reference>
<dbReference type="SUPFAM" id="SSF51206">
    <property type="entry name" value="cAMP-binding domain-like"/>
    <property type="match status" value="1"/>
</dbReference>
<dbReference type="CDD" id="cd00038">
    <property type="entry name" value="CAP_ED"/>
    <property type="match status" value="1"/>
</dbReference>
<feature type="domain" description="Cyclic nucleotide-binding" evidence="1">
    <location>
        <begin position="74"/>
        <end position="159"/>
    </location>
</feature>
<evidence type="ECO:0000313" key="2">
    <source>
        <dbReference type="EMBL" id="RAK02322.1"/>
    </source>
</evidence>
<name>A0A327X9K4_LARAB</name>
<gene>
    <name evidence="2" type="ORF">LX87_00442</name>
</gene>
<dbReference type="Proteomes" id="UP000248790">
    <property type="component" value="Unassembled WGS sequence"/>
</dbReference>
<dbReference type="EMBL" id="QLMC01000001">
    <property type="protein sequence ID" value="RAK02322.1"/>
    <property type="molecule type" value="Genomic_DNA"/>
</dbReference>
<keyword evidence="3" id="KW-1185">Reference proteome</keyword>
<sequence length="237" mass="27623">MNGNLVHEARNFQTFVCYLSKQNGQSGGAGLPLSDRMQPFDTVSAHARIVSHVEKLISLTDEEKAYFLSILKPRVLRRKQFLVQMGEVCRFESFVTNGCLRAFAIDPKGQEHNVLFALEDWWISDFQSLLTEQPATLYVEALEETQVLQIEKKDLDNLFIQIPAFERFFRIKLQNAFIAFQNRIFSTISQTAEERYLAFCQRYPHIEQRVPQYMIASYLGFTPEFLSKIRRELATRH</sequence>
<dbReference type="InterPro" id="IPR000595">
    <property type="entry name" value="cNMP-bd_dom"/>
</dbReference>
<dbReference type="Pfam" id="PF00027">
    <property type="entry name" value="cNMP_binding"/>
    <property type="match status" value="1"/>
</dbReference>
<evidence type="ECO:0000259" key="1">
    <source>
        <dbReference type="Pfam" id="PF00027"/>
    </source>
</evidence>
<protein>
    <submittedName>
        <fullName evidence="2">CRP-like cAMP-binding protein</fullName>
    </submittedName>
</protein>
<dbReference type="Gene3D" id="2.60.120.10">
    <property type="entry name" value="Jelly Rolls"/>
    <property type="match status" value="1"/>
</dbReference>
<organism evidence="2 3">
    <name type="scientific">Larkinella arboricola</name>
    <dbReference type="NCBI Taxonomy" id="643671"/>
    <lineage>
        <taxon>Bacteria</taxon>
        <taxon>Pseudomonadati</taxon>
        <taxon>Bacteroidota</taxon>
        <taxon>Cytophagia</taxon>
        <taxon>Cytophagales</taxon>
        <taxon>Spirosomataceae</taxon>
        <taxon>Larkinella</taxon>
    </lineage>
</organism>
<dbReference type="InterPro" id="IPR014710">
    <property type="entry name" value="RmlC-like_jellyroll"/>
</dbReference>
<dbReference type="InterPro" id="IPR018490">
    <property type="entry name" value="cNMP-bd_dom_sf"/>
</dbReference>
<evidence type="ECO:0000313" key="3">
    <source>
        <dbReference type="Proteomes" id="UP000248790"/>
    </source>
</evidence>
<comment type="caution">
    <text evidence="2">The sequence shown here is derived from an EMBL/GenBank/DDBJ whole genome shotgun (WGS) entry which is preliminary data.</text>
</comment>
<proteinExistence type="predicted"/>